<comment type="caution">
    <text evidence="2">The sequence shown here is derived from an EMBL/GenBank/DDBJ whole genome shotgun (WGS) entry which is preliminary data.</text>
</comment>
<reference evidence="2" key="1">
    <citation type="submission" date="2022-08" db="EMBL/GenBank/DDBJ databases">
        <authorList>
            <person name="Gutierrez-Valencia J."/>
        </authorList>
    </citation>
    <scope>NUCLEOTIDE SEQUENCE</scope>
</reference>
<dbReference type="EMBL" id="CAMGYJ010000003">
    <property type="protein sequence ID" value="CAI0393587.1"/>
    <property type="molecule type" value="Genomic_DNA"/>
</dbReference>
<keyword evidence="1" id="KW-0472">Membrane</keyword>
<feature type="transmembrane region" description="Helical" evidence="1">
    <location>
        <begin position="12"/>
        <end position="30"/>
    </location>
</feature>
<keyword evidence="1" id="KW-1133">Transmembrane helix</keyword>
<gene>
    <name evidence="2" type="ORF">LITE_LOCUS7992</name>
</gene>
<feature type="non-terminal residue" evidence="2">
    <location>
        <position position="1"/>
    </location>
</feature>
<dbReference type="AlphaFoldDB" id="A0AAV0I7H7"/>
<dbReference type="Proteomes" id="UP001154282">
    <property type="component" value="Unassembled WGS sequence"/>
</dbReference>
<keyword evidence="3" id="KW-1185">Reference proteome</keyword>
<organism evidence="2 3">
    <name type="scientific">Linum tenue</name>
    <dbReference type="NCBI Taxonomy" id="586396"/>
    <lineage>
        <taxon>Eukaryota</taxon>
        <taxon>Viridiplantae</taxon>
        <taxon>Streptophyta</taxon>
        <taxon>Embryophyta</taxon>
        <taxon>Tracheophyta</taxon>
        <taxon>Spermatophyta</taxon>
        <taxon>Magnoliopsida</taxon>
        <taxon>eudicotyledons</taxon>
        <taxon>Gunneridae</taxon>
        <taxon>Pentapetalae</taxon>
        <taxon>rosids</taxon>
        <taxon>fabids</taxon>
        <taxon>Malpighiales</taxon>
        <taxon>Linaceae</taxon>
        <taxon>Linum</taxon>
    </lineage>
</organism>
<protein>
    <submittedName>
        <fullName evidence="2">Uncharacterized protein</fullName>
    </submittedName>
</protein>
<name>A0AAV0I7H7_9ROSI</name>
<evidence type="ECO:0000256" key="1">
    <source>
        <dbReference type="SAM" id="Phobius"/>
    </source>
</evidence>
<evidence type="ECO:0000313" key="2">
    <source>
        <dbReference type="EMBL" id="CAI0393587.1"/>
    </source>
</evidence>
<accession>A0AAV0I7H7</accession>
<proteinExistence type="predicted"/>
<sequence length="85" mass="9249">FFFLQFKKTQPFHLCLIFFSLSIISFSFLSHSPKLLSSVLLLLPLSLPNNSKYLSTTTGVRNTTPATRATGRKKTAVLGNAGSGA</sequence>
<keyword evidence="1" id="KW-0812">Transmembrane</keyword>
<evidence type="ECO:0000313" key="3">
    <source>
        <dbReference type="Proteomes" id="UP001154282"/>
    </source>
</evidence>